<dbReference type="InterPro" id="IPR045034">
    <property type="entry name" value="O-acyltransferase_WSD1-like"/>
</dbReference>
<dbReference type="EMBL" id="VTPC01008713">
    <property type="protein sequence ID" value="KAF2892497.1"/>
    <property type="molecule type" value="Genomic_DNA"/>
</dbReference>
<keyword evidence="1" id="KW-1133">Transmembrane helix</keyword>
<dbReference type="GO" id="GO:0008374">
    <property type="term" value="F:O-acyltransferase activity"/>
    <property type="evidence" value="ECO:0007669"/>
    <property type="project" value="InterPro"/>
</dbReference>
<dbReference type="Pfam" id="PF06974">
    <property type="entry name" value="WS_DGAT_C"/>
    <property type="match status" value="1"/>
</dbReference>
<dbReference type="Proteomes" id="UP000801492">
    <property type="component" value="Unassembled WGS sequence"/>
</dbReference>
<dbReference type="GO" id="GO:0005886">
    <property type="term" value="C:plasma membrane"/>
    <property type="evidence" value="ECO:0007669"/>
    <property type="project" value="TreeGrafter"/>
</dbReference>
<dbReference type="AlphaFoldDB" id="A0A8K0G8F7"/>
<protein>
    <recommendedName>
        <fullName evidence="2">O-acyltransferase WSD1 C-terminal domain-containing protein</fullName>
    </recommendedName>
</protein>
<name>A0A8K0G8F7_IGNLU</name>
<proteinExistence type="predicted"/>
<dbReference type="PANTHER" id="PTHR31650">
    <property type="entry name" value="O-ACYLTRANSFERASE (WSD1-LIKE) FAMILY PROTEIN"/>
    <property type="match status" value="1"/>
</dbReference>
<comment type="caution">
    <text evidence="3">The sequence shown here is derived from an EMBL/GenBank/DDBJ whole genome shotgun (WGS) entry which is preliminary data.</text>
</comment>
<dbReference type="InterPro" id="IPR009721">
    <property type="entry name" value="O-acyltransferase_WSD1_C"/>
</dbReference>
<feature type="domain" description="O-acyltransferase WSD1 C-terminal" evidence="2">
    <location>
        <begin position="378"/>
        <end position="527"/>
    </location>
</feature>
<dbReference type="PANTHER" id="PTHR31650:SF1">
    <property type="entry name" value="WAX ESTER SYNTHASE_DIACYLGLYCEROL ACYLTRANSFERASE 4-RELATED"/>
    <property type="match status" value="1"/>
</dbReference>
<dbReference type="GO" id="GO:0019432">
    <property type="term" value="P:triglyceride biosynthetic process"/>
    <property type="evidence" value="ECO:0007669"/>
    <property type="project" value="TreeGrafter"/>
</dbReference>
<reference evidence="3" key="1">
    <citation type="submission" date="2019-08" db="EMBL/GenBank/DDBJ databases">
        <title>The genome of the North American firefly Photinus pyralis.</title>
        <authorList>
            <consortium name="Photinus pyralis genome working group"/>
            <person name="Fallon T.R."/>
            <person name="Sander Lower S.E."/>
            <person name="Weng J.-K."/>
        </authorList>
    </citation>
    <scope>NUCLEOTIDE SEQUENCE</scope>
    <source>
        <strain evidence="3">TRF0915ILg1</strain>
        <tissue evidence="3">Whole body</tissue>
    </source>
</reference>
<dbReference type="OrthoDB" id="619536at2759"/>
<evidence type="ECO:0000313" key="3">
    <source>
        <dbReference type="EMBL" id="KAF2892497.1"/>
    </source>
</evidence>
<keyword evidence="1" id="KW-0812">Transmembrane</keyword>
<evidence type="ECO:0000256" key="1">
    <source>
        <dbReference type="SAM" id="Phobius"/>
    </source>
</evidence>
<keyword evidence="4" id="KW-1185">Reference proteome</keyword>
<evidence type="ECO:0000259" key="2">
    <source>
        <dbReference type="Pfam" id="PF06974"/>
    </source>
</evidence>
<accession>A0A8K0G8F7</accession>
<keyword evidence="1" id="KW-0472">Membrane</keyword>
<gene>
    <name evidence="3" type="ORF">ILUMI_13675</name>
</gene>
<sequence>MVLVLAIIAVSVALINFLEVKRTSVGEQIPLWIIPILLVITVCIPIAIIVFCMFALYRECIRRILENKYGDKFGGLLNGLDAFQTTCDPIQHVINTCLVFQCPKTMSVQEFYKNVEERIRRSTKLPKFSSVLKKEFGYSYMLKASVFDAGFKKMKLINTENHKLSKTELMLLIDEYANAEMPKSDSVPWEILVGSQPIKWRDDMHNYYFTLCRFHHSLGDGAALVKLTVATYADKEDTATISSKHLPKKNSIMGFLKALCETLIVIILIPSWYVSNLVFRGKDKNILTDKKIRKQCYYATNIEDYSSYIQKIKRIKSRIPKVAFSDVLLTAISASLNEYFTKNSAYTEKVTAVLPVLIGATELRKMKSLDIKELNMQNEFSSVALDVPVCMSNTPDQVDIISRLNLISKRTKALGTSFHYSINRLATKAMAGCLPQPLLVLISKSTSYTALLSLLPGMPKITCFNGSATLSDFIGWNPNVFDIGTSILINTYDDRLHISSSIDKALIENVSDAQEIADNILKYLDQLDEKTSEYRAV</sequence>
<feature type="transmembrane region" description="Helical" evidence="1">
    <location>
        <begin position="254"/>
        <end position="274"/>
    </location>
</feature>
<evidence type="ECO:0000313" key="4">
    <source>
        <dbReference type="Proteomes" id="UP000801492"/>
    </source>
</evidence>
<organism evidence="3 4">
    <name type="scientific">Ignelater luminosus</name>
    <name type="common">Cucubano</name>
    <name type="synonym">Pyrophorus luminosus</name>
    <dbReference type="NCBI Taxonomy" id="2038154"/>
    <lineage>
        <taxon>Eukaryota</taxon>
        <taxon>Metazoa</taxon>
        <taxon>Ecdysozoa</taxon>
        <taxon>Arthropoda</taxon>
        <taxon>Hexapoda</taxon>
        <taxon>Insecta</taxon>
        <taxon>Pterygota</taxon>
        <taxon>Neoptera</taxon>
        <taxon>Endopterygota</taxon>
        <taxon>Coleoptera</taxon>
        <taxon>Polyphaga</taxon>
        <taxon>Elateriformia</taxon>
        <taxon>Elateroidea</taxon>
        <taxon>Elateridae</taxon>
        <taxon>Agrypninae</taxon>
        <taxon>Pyrophorini</taxon>
        <taxon>Ignelater</taxon>
    </lineage>
</organism>
<feature type="transmembrane region" description="Helical" evidence="1">
    <location>
        <begin position="29"/>
        <end position="57"/>
    </location>
</feature>